<evidence type="ECO:0000313" key="2">
    <source>
        <dbReference type="EMBL" id="VXC37515.1"/>
    </source>
</evidence>
<evidence type="ECO:0008006" key="4">
    <source>
        <dbReference type="Google" id="ProtNLM"/>
    </source>
</evidence>
<dbReference type="RefSeq" id="WP_159304337.1">
    <property type="nucleotide sequence ID" value="NZ_LR733271.1"/>
</dbReference>
<name>A0A653Y5C7_9FLAO</name>
<dbReference type="InterPro" id="IPR019619">
    <property type="entry name" value="DUF2490"/>
</dbReference>
<dbReference type="Proteomes" id="UP000430202">
    <property type="component" value="Unassembled WGS sequence"/>
</dbReference>
<sequence>MKKVITALVLLTSILSTNAQSELTGEDDFGSWFMYFGTNKIADRWSIHTEAQFRYYEMASNFNQTLLRTGLNYHINPDAIATLGYGFIDTDPTFTEFDEISSNNLVRNNSISEHRIFEQFILKNKVWEFKFEHRYRLEQRFVQNNYTGETNTLNRARYRIQMTLPLTDIFFLNFYDEIFINLQDSAFGQNRAYAALGVNVTEDLSMQFGYLKNHFTGANFDRLQIGVFYNTDLRGIFKKKN</sequence>
<evidence type="ECO:0000256" key="1">
    <source>
        <dbReference type="SAM" id="SignalP"/>
    </source>
</evidence>
<proteinExistence type="predicted"/>
<feature type="signal peptide" evidence="1">
    <location>
        <begin position="1"/>
        <end position="19"/>
    </location>
</feature>
<organism evidence="2 3">
    <name type="scientific">Maribacter litoralis</name>
    <dbReference type="NCBI Taxonomy" id="2059726"/>
    <lineage>
        <taxon>Bacteria</taxon>
        <taxon>Pseudomonadati</taxon>
        <taxon>Bacteroidota</taxon>
        <taxon>Flavobacteriia</taxon>
        <taxon>Flavobacteriales</taxon>
        <taxon>Flavobacteriaceae</taxon>
        <taxon>Maribacter</taxon>
    </lineage>
</organism>
<accession>A0A653Y5C7</accession>
<reference evidence="2 3" key="1">
    <citation type="submission" date="2019-10" db="EMBL/GenBank/DDBJ databases">
        <authorList>
            <person name="Karimi E."/>
        </authorList>
    </citation>
    <scope>NUCLEOTIDE SEQUENCE [LARGE SCALE GENOMIC DNA]</scope>
    <source>
        <strain evidence="2">Maribacter sp. 151</strain>
    </source>
</reference>
<protein>
    <recommendedName>
        <fullName evidence="4">DUF2490 domain-containing protein</fullName>
    </recommendedName>
</protein>
<feature type="chain" id="PRO_5024887842" description="DUF2490 domain-containing protein" evidence="1">
    <location>
        <begin position="20"/>
        <end position="241"/>
    </location>
</feature>
<dbReference type="AlphaFoldDB" id="A0A653Y5C7"/>
<keyword evidence="3" id="KW-1185">Reference proteome</keyword>
<evidence type="ECO:0000313" key="3">
    <source>
        <dbReference type="Proteomes" id="UP000430202"/>
    </source>
</evidence>
<dbReference type="Pfam" id="PF10677">
    <property type="entry name" value="DUF2490"/>
    <property type="match status" value="1"/>
</dbReference>
<keyword evidence="1" id="KW-0732">Signal</keyword>
<gene>
    <name evidence="2" type="ORF">MARI151_60827</name>
</gene>
<dbReference type="EMBL" id="CABWLR010000006">
    <property type="protein sequence ID" value="VXC37515.1"/>
    <property type="molecule type" value="Genomic_DNA"/>
</dbReference>